<name>A0A0R1Y7A5_9LACO</name>
<feature type="transmembrane region" description="Helical" evidence="8">
    <location>
        <begin position="48"/>
        <end position="66"/>
    </location>
</feature>
<dbReference type="GO" id="GO:0055085">
    <property type="term" value="P:transmembrane transport"/>
    <property type="evidence" value="ECO:0007669"/>
    <property type="project" value="InterPro"/>
</dbReference>
<evidence type="ECO:0000256" key="6">
    <source>
        <dbReference type="ARBA" id="ARBA00022989"/>
    </source>
</evidence>
<feature type="transmembrane region" description="Helical" evidence="8">
    <location>
        <begin position="431"/>
        <end position="452"/>
    </location>
</feature>
<dbReference type="AlphaFoldDB" id="A0A0R1Y7A5"/>
<evidence type="ECO:0000256" key="7">
    <source>
        <dbReference type="ARBA" id="ARBA00023136"/>
    </source>
</evidence>
<evidence type="ECO:0000256" key="5">
    <source>
        <dbReference type="ARBA" id="ARBA00022970"/>
    </source>
</evidence>
<keyword evidence="3" id="KW-1003">Cell membrane</keyword>
<feature type="domain" description="Amino acid permease/ SLC12A" evidence="9">
    <location>
        <begin position="19"/>
        <end position="434"/>
    </location>
</feature>
<dbReference type="GO" id="GO:0006865">
    <property type="term" value="P:amino acid transport"/>
    <property type="evidence" value="ECO:0007669"/>
    <property type="project" value="UniProtKB-KW"/>
</dbReference>
<dbReference type="FunFam" id="1.20.1740.10:FF:000001">
    <property type="entry name" value="Amino acid permease"/>
    <property type="match status" value="1"/>
</dbReference>
<feature type="transmembrane region" description="Helical" evidence="8">
    <location>
        <begin position="364"/>
        <end position="385"/>
    </location>
</feature>
<evidence type="ECO:0000256" key="2">
    <source>
        <dbReference type="ARBA" id="ARBA00022448"/>
    </source>
</evidence>
<dbReference type="PROSITE" id="PS00218">
    <property type="entry name" value="AMINO_ACID_PERMEASE_1"/>
    <property type="match status" value="1"/>
</dbReference>
<feature type="transmembrane region" description="Helical" evidence="8">
    <location>
        <begin position="129"/>
        <end position="149"/>
    </location>
</feature>
<evidence type="ECO:0000256" key="3">
    <source>
        <dbReference type="ARBA" id="ARBA00022475"/>
    </source>
</evidence>
<keyword evidence="11" id="KW-1185">Reference proteome</keyword>
<keyword evidence="6 8" id="KW-1133">Transmembrane helix</keyword>
<dbReference type="Pfam" id="PF00324">
    <property type="entry name" value="AA_permease"/>
    <property type="match status" value="1"/>
</dbReference>
<dbReference type="PIRSF" id="PIRSF006060">
    <property type="entry name" value="AA_transporter"/>
    <property type="match status" value="1"/>
</dbReference>
<evidence type="ECO:0000259" key="9">
    <source>
        <dbReference type="Pfam" id="PF00324"/>
    </source>
</evidence>
<feature type="transmembrane region" description="Helical" evidence="8">
    <location>
        <begin position="405"/>
        <end position="425"/>
    </location>
</feature>
<evidence type="ECO:0000256" key="1">
    <source>
        <dbReference type="ARBA" id="ARBA00004651"/>
    </source>
</evidence>
<dbReference type="PANTHER" id="PTHR43495">
    <property type="entry name" value="GABA PERMEASE"/>
    <property type="match status" value="1"/>
</dbReference>
<evidence type="ECO:0000256" key="4">
    <source>
        <dbReference type="ARBA" id="ARBA00022692"/>
    </source>
</evidence>
<feature type="transmembrane region" description="Helical" evidence="8">
    <location>
        <begin position="199"/>
        <end position="223"/>
    </location>
</feature>
<keyword evidence="4 8" id="KW-0812">Transmembrane</keyword>
<feature type="transmembrane region" description="Helical" evidence="8">
    <location>
        <begin position="282"/>
        <end position="315"/>
    </location>
</feature>
<keyword evidence="2" id="KW-0813">Transport</keyword>
<dbReference type="OrthoDB" id="9780162at2"/>
<dbReference type="InterPro" id="IPR004841">
    <property type="entry name" value="AA-permease/SLC12A_dom"/>
</dbReference>
<evidence type="ECO:0000313" key="11">
    <source>
        <dbReference type="Proteomes" id="UP000051236"/>
    </source>
</evidence>
<comment type="caution">
    <text evidence="10">The sequence shown here is derived from an EMBL/GenBank/DDBJ whole genome shotgun (WGS) entry which is preliminary data.</text>
</comment>
<gene>
    <name evidence="10" type="ORF">FC83_GL001217</name>
</gene>
<feature type="transmembrane region" description="Helical" evidence="8">
    <location>
        <begin position="86"/>
        <end position="109"/>
    </location>
</feature>
<dbReference type="InterPro" id="IPR004840">
    <property type="entry name" value="Amino_acid_permease_CS"/>
</dbReference>
<feature type="transmembrane region" description="Helical" evidence="8">
    <location>
        <begin position="161"/>
        <end position="179"/>
    </location>
</feature>
<dbReference type="PANTHER" id="PTHR43495:SF2">
    <property type="entry name" value="D-SERINE_D-ALANINE_GLYCINE TRANSPORTER"/>
    <property type="match status" value="1"/>
</dbReference>
<keyword evidence="5" id="KW-0029">Amino-acid transport</keyword>
<dbReference type="Proteomes" id="UP000051236">
    <property type="component" value="Unassembled WGS sequence"/>
</dbReference>
<proteinExistence type="predicted"/>
<dbReference type="EMBL" id="AZGA01000016">
    <property type="protein sequence ID" value="KRM35091.1"/>
    <property type="molecule type" value="Genomic_DNA"/>
</dbReference>
<protein>
    <submittedName>
        <fullName evidence="10">Gamma-aminobutyrate permease related permease</fullName>
    </submittedName>
</protein>
<evidence type="ECO:0000256" key="8">
    <source>
        <dbReference type="SAM" id="Phobius"/>
    </source>
</evidence>
<sequence length="463" mass="50748">MAMNTINKDGTKRTLHNRHVQMIAIGGTIGTGLFLGAGNSIAKTGPSIIIVYAVLGLFFFLMMRAIGEMLYASPEEHTFVAFITKYLGIGPGVFAAWSYWLGLIFLAMAELTAISTYVQYWFPTWNTSLIQIIFLIILGAVNLIAAKIFGEAEFWFAMIKIIAIIALIAVGLMMIFTGFKDTSGVQASFGNIFHKFQMFPNGITSFIAAFPMVFFAFQGIEFVSITIGETENPRKVLPKAVNQTIYRILIFYIGAMLIIMSINPWREINPAQSPFVQVFKLAGLPAAAAVINFVVLTSAASALNSAIFSAGRHLYTLSMESEAAMMKPFRHISKTGVPSGGILLSVALMFISPIISAIPQITSAFEFVTSVSSDLYILVYGLAMLAHRQYKKSQDFMSTGFLMPAYKITSPATIVFFAVIFISLFFNPGSIVPAIGAIIWCIIFGGATWLRYRKTPAAVVKEK</sequence>
<accession>A0A0R1Y7A5</accession>
<keyword evidence="7 8" id="KW-0472">Membrane</keyword>
<feature type="transmembrane region" description="Helical" evidence="8">
    <location>
        <begin position="20"/>
        <end position="42"/>
    </location>
</feature>
<organism evidence="10 11">
    <name type="scientific">Agrilactobacillus composti DSM 18527 = JCM 14202</name>
    <dbReference type="NCBI Taxonomy" id="1423734"/>
    <lineage>
        <taxon>Bacteria</taxon>
        <taxon>Bacillati</taxon>
        <taxon>Bacillota</taxon>
        <taxon>Bacilli</taxon>
        <taxon>Lactobacillales</taxon>
        <taxon>Lactobacillaceae</taxon>
        <taxon>Agrilactobacillus</taxon>
    </lineage>
</organism>
<evidence type="ECO:0000313" key="10">
    <source>
        <dbReference type="EMBL" id="KRM35091.1"/>
    </source>
</evidence>
<dbReference type="Gene3D" id="1.20.1740.10">
    <property type="entry name" value="Amino acid/polyamine transporter I"/>
    <property type="match status" value="1"/>
</dbReference>
<comment type="subcellular location">
    <subcellularLocation>
        <location evidence="1">Cell membrane</location>
        <topology evidence="1">Multi-pass membrane protein</topology>
    </subcellularLocation>
</comment>
<dbReference type="PATRIC" id="fig|1423734.3.peg.1230"/>
<feature type="transmembrane region" description="Helical" evidence="8">
    <location>
        <begin position="244"/>
        <end position="262"/>
    </location>
</feature>
<reference evidence="10 11" key="1">
    <citation type="journal article" date="2015" name="Genome Announc.">
        <title>Expanding the biotechnology potential of lactobacilli through comparative genomics of 213 strains and associated genera.</title>
        <authorList>
            <person name="Sun Z."/>
            <person name="Harris H.M."/>
            <person name="McCann A."/>
            <person name="Guo C."/>
            <person name="Argimon S."/>
            <person name="Zhang W."/>
            <person name="Yang X."/>
            <person name="Jeffery I.B."/>
            <person name="Cooney J.C."/>
            <person name="Kagawa T.F."/>
            <person name="Liu W."/>
            <person name="Song Y."/>
            <person name="Salvetti E."/>
            <person name="Wrobel A."/>
            <person name="Rasinkangas P."/>
            <person name="Parkhill J."/>
            <person name="Rea M.C."/>
            <person name="O'Sullivan O."/>
            <person name="Ritari J."/>
            <person name="Douillard F.P."/>
            <person name="Paul Ross R."/>
            <person name="Yang R."/>
            <person name="Briner A.E."/>
            <person name="Felis G.E."/>
            <person name="de Vos W.M."/>
            <person name="Barrangou R."/>
            <person name="Klaenhammer T.R."/>
            <person name="Caufield P.W."/>
            <person name="Cui Y."/>
            <person name="Zhang H."/>
            <person name="O'Toole P.W."/>
        </authorList>
    </citation>
    <scope>NUCLEOTIDE SEQUENCE [LARGE SCALE GENOMIC DNA]</scope>
    <source>
        <strain evidence="10 11">DSM 18527</strain>
    </source>
</reference>
<dbReference type="GO" id="GO:0005886">
    <property type="term" value="C:plasma membrane"/>
    <property type="evidence" value="ECO:0007669"/>
    <property type="project" value="UniProtKB-SubCell"/>
</dbReference>
<dbReference type="eggNOG" id="COG1113">
    <property type="taxonomic scope" value="Bacteria"/>
</dbReference>
<feature type="transmembrane region" description="Helical" evidence="8">
    <location>
        <begin position="336"/>
        <end position="358"/>
    </location>
</feature>